<accession>A0A6N8JJ67</accession>
<evidence type="ECO:0000259" key="1">
    <source>
        <dbReference type="Pfam" id="PF02518"/>
    </source>
</evidence>
<keyword evidence="2" id="KW-0547">Nucleotide-binding</keyword>
<keyword evidence="3" id="KW-1185">Reference proteome</keyword>
<name>A0A6N8JJ67_9ACTN</name>
<comment type="caution">
    <text evidence="2">The sequence shown here is derived from an EMBL/GenBank/DDBJ whole genome shotgun (WGS) entry which is preliminary data.</text>
</comment>
<dbReference type="OrthoDB" id="5242013at2"/>
<dbReference type="AlphaFoldDB" id="A0A6N8JJ67"/>
<evidence type="ECO:0000313" key="2">
    <source>
        <dbReference type="EMBL" id="MVX59925.1"/>
    </source>
</evidence>
<dbReference type="EMBL" id="WSRR01000001">
    <property type="protein sequence ID" value="MVX59925.1"/>
    <property type="molecule type" value="Genomic_DNA"/>
</dbReference>
<reference evidence="2 3" key="1">
    <citation type="submission" date="2019-12" db="EMBL/GenBank/DDBJ databases">
        <title>Microbes associate with the intestines of laboratory mice.</title>
        <authorList>
            <person name="Navarre W."/>
            <person name="Wong E."/>
        </authorList>
    </citation>
    <scope>NUCLEOTIDE SEQUENCE [LARGE SCALE GENOMIC DNA]</scope>
    <source>
        <strain evidence="2 3">NM66_B29</strain>
    </source>
</reference>
<evidence type="ECO:0000313" key="3">
    <source>
        <dbReference type="Proteomes" id="UP000463388"/>
    </source>
</evidence>
<dbReference type="InterPro" id="IPR036890">
    <property type="entry name" value="HATPase_C_sf"/>
</dbReference>
<organism evidence="2 3">
    <name type="scientific">Adlercreutzia mucosicola</name>
    <dbReference type="NCBI Taxonomy" id="580026"/>
    <lineage>
        <taxon>Bacteria</taxon>
        <taxon>Bacillati</taxon>
        <taxon>Actinomycetota</taxon>
        <taxon>Coriobacteriia</taxon>
        <taxon>Eggerthellales</taxon>
        <taxon>Eggerthellaceae</taxon>
        <taxon>Adlercreutzia</taxon>
    </lineage>
</organism>
<dbReference type="Proteomes" id="UP000463388">
    <property type="component" value="Unassembled WGS sequence"/>
</dbReference>
<dbReference type="CDD" id="cd00075">
    <property type="entry name" value="HATPase"/>
    <property type="match status" value="1"/>
</dbReference>
<keyword evidence="2" id="KW-0067">ATP-binding</keyword>
<dbReference type="InterPro" id="IPR003594">
    <property type="entry name" value="HATPase_dom"/>
</dbReference>
<dbReference type="Gene3D" id="3.30.565.10">
    <property type="entry name" value="Histidine kinase-like ATPase, C-terminal domain"/>
    <property type="match status" value="1"/>
</dbReference>
<feature type="domain" description="Histidine kinase/HSP90-like ATPase" evidence="1">
    <location>
        <begin position="50"/>
        <end position="151"/>
    </location>
</feature>
<protein>
    <submittedName>
        <fullName evidence="2">ATP-binding protein</fullName>
    </submittedName>
</protein>
<gene>
    <name evidence="2" type="ORF">GKZ27_00330</name>
</gene>
<dbReference type="SUPFAM" id="SSF55874">
    <property type="entry name" value="ATPase domain of HSP90 chaperone/DNA topoisomerase II/histidine kinase"/>
    <property type="match status" value="1"/>
</dbReference>
<dbReference type="RefSeq" id="WP_160344170.1">
    <property type="nucleotide sequence ID" value="NZ_WSRR01000001.1"/>
</dbReference>
<dbReference type="Pfam" id="PF02518">
    <property type="entry name" value="HATPase_c"/>
    <property type="match status" value="1"/>
</dbReference>
<proteinExistence type="predicted"/>
<dbReference type="GO" id="GO:0005524">
    <property type="term" value="F:ATP binding"/>
    <property type="evidence" value="ECO:0007669"/>
    <property type="project" value="UniProtKB-KW"/>
</dbReference>
<sequence length="362" mass="39239">MDDQSLTEFIDSVCGESHLRVEADLGDGFVRLRSSEAERRQAAQDIRSSEDIVIELLRNARDASARHIFLASQRYGDHRCLTIIDDGAGIPASQHERIFEPRVTSKLDTAHMDKWGMHGRGMALYSISVNAEEARVCNAAPEKGTSIVVQTDTTVLGEKTDQSTFPHFEKGAAGALAMRGPKNIVRTAAEFALEHRGECTVYEGTATEIAATLYAYGAATLSPALRAFQGDPDDIPLAKRLALAVDDGHLSQLAETMGLSLSPRSARRIMDGTLRPVPSLMERLEMEALPCAGAGRSKAKRPARADGRGLKLADDDLALIQSRVSEAFDDIAERYFLAGVGQPEISVGADAVRITIPIDKMH</sequence>